<dbReference type="PANTHER" id="PTHR11062:SF214">
    <property type="entry name" value="XYLOGLUCAN GALACTOSYLTRANSFERASE XLT2"/>
    <property type="match status" value="1"/>
</dbReference>
<gene>
    <name evidence="7" type="ORF">RJ641_008059</name>
</gene>
<evidence type="ECO:0000313" key="8">
    <source>
        <dbReference type="Proteomes" id="UP001370490"/>
    </source>
</evidence>
<dbReference type="InterPro" id="IPR040911">
    <property type="entry name" value="Exostosin_GT47"/>
</dbReference>
<protein>
    <submittedName>
        <fullName evidence="7">Exostosin, GT47 domain</fullName>
    </submittedName>
</protein>
<comment type="subcellular location">
    <subcellularLocation>
        <location evidence="1">Golgi apparatus membrane</location>
        <topology evidence="1">Single-pass type II membrane protein</topology>
    </subcellularLocation>
</comment>
<evidence type="ECO:0000256" key="1">
    <source>
        <dbReference type="ARBA" id="ARBA00004323"/>
    </source>
</evidence>
<dbReference type="GO" id="GO:0009969">
    <property type="term" value="P:xyloglucan biosynthetic process"/>
    <property type="evidence" value="ECO:0007669"/>
    <property type="project" value="TreeGrafter"/>
</dbReference>
<reference evidence="7 8" key="1">
    <citation type="submission" date="2023-12" db="EMBL/GenBank/DDBJ databases">
        <title>A high-quality genome assembly for Dillenia turbinata (Dilleniales).</title>
        <authorList>
            <person name="Chanderbali A."/>
        </authorList>
    </citation>
    <scope>NUCLEOTIDE SEQUENCE [LARGE SCALE GENOMIC DNA]</scope>
    <source>
        <strain evidence="7">LSX21</strain>
        <tissue evidence="7">Leaf</tissue>
    </source>
</reference>
<proteinExistence type="inferred from homology"/>
<keyword evidence="3" id="KW-0808">Transferase</keyword>
<dbReference type="GO" id="GO:0000139">
    <property type="term" value="C:Golgi membrane"/>
    <property type="evidence" value="ECO:0007669"/>
    <property type="project" value="UniProtKB-SubCell"/>
</dbReference>
<keyword evidence="8" id="KW-1185">Reference proteome</keyword>
<keyword evidence="4" id="KW-0812">Transmembrane</keyword>
<accession>A0AAN8Z8K5</accession>
<keyword evidence="3" id="KW-0328">Glycosyltransferase</keyword>
<evidence type="ECO:0000259" key="6">
    <source>
        <dbReference type="Pfam" id="PF03016"/>
    </source>
</evidence>
<evidence type="ECO:0000256" key="4">
    <source>
        <dbReference type="ARBA" id="ARBA00022968"/>
    </source>
</evidence>
<comment type="caution">
    <text evidence="7">The sequence shown here is derived from an EMBL/GenBank/DDBJ whole genome shotgun (WGS) entry which is preliminary data.</text>
</comment>
<evidence type="ECO:0000256" key="5">
    <source>
        <dbReference type="ARBA" id="ARBA00023034"/>
    </source>
</evidence>
<dbReference type="Pfam" id="PF03016">
    <property type="entry name" value="Exostosin_GT47"/>
    <property type="match status" value="1"/>
</dbReference>
<dbReference type="InterPro" id="IPR004263">
    <property type="entry name" value="Exostosin"/>
</dbReference>
<dbReference type="PANTHER" id="PTHR11062">
    <property type="entry name" value="EXOSTOSIN HEPARAN SULFATE GLYCOSYLTRANSFERASE -RELATED"/>
    <property type="match status" value="1"/>
</dbReference>
<dbReference type="EMBL" id="JBAMMX010000015">
    <property type="protein sequence ID" value="KAK6926340.1"/>
    <property type="molecule type" value="Genomic_DNA"/>
</dbReference>
<keyword evidence="5" id="KW-0333">Golgi apparatus</keyword>
<evidence type="ECO:0000256" key="3">
    <source>
        <dbReference type="ARBA" id="ARBA00022676"/>
    </source>
</evidence>
<dbReference type="Proteomes" id="UP001370490">
    <property type="component" value="Unassembled WGS sequence"/>
</dbReference>
<organism evidence="7 8">
    <name type="scientific">Dillenia turbinata</name>
    <dbReference type="NCBI Taxonomy" id="194707"/>
    <lineage>
        <taxon>Eukaryota</taxon>
        <taxon>Viridiplantae</taxon>
        <taxon>Streptophyta</taxon>
        <taxon>Embryophyta</taxon>
        <taxon>Tracheophyta</taxon>
        <taxon>Spermatophyta</taxon>
        <taxon>Magnoliopsida</taxon>
        <taxon>eudicotyledons</taxon>
        <taxon>Gunneridae</taxon>
        <taxon>Pentapetalae</taxon>
        <taxon>Dilleniales</taxon>
        <taxon>Dilleniaceae</taxon>
        <taxon>Dillenia</taxon>
    </lineage>
</organism>
<feature type="domain" description="Exostosin GT47" evidence="6">
    <location>
        <begin position="98"/>
        <end position="431"/>
    </location>
</feature>
<sequence>MLVFSLNSTHTARRHSPSVIDNIIFILLNFFARSWSVGKTPATPNSNPKTTSKLENPAQTYTNNLLILFLFTSRSLFSSCSGDSNYIAVTNRKCAAGMLYVYNFPPEFNSKLTQNCDDLIPGMSLCDVVLNDGLGPVSTGLDEVVPKNLVSAWYDTEQYSPEIIFHNRVLNHRCRTLDPEFASAFYMPFYARYALEKHLWVQSSASDRDRLFKGMLDWVKSKPYWNRSGGSDHFMMIGRLTWDYRRMRDNDWGSSFFYMPEMKNVTRLLAERDQEDAYEVGVPYPTGFHPRSDSEVTQWQEYVRTRERDTLFSFVGGTREMIKDDFRGMLVRHCKNESKSCRFVQCAGNRCTNGLSSILDTFLHSEFCLQPKGRSFTRQSIFECMVAGSIPVFFWNQSAYDQYEWHLPPDTASYSVFIHNFKVRRKGTSVNQVLSRYSREDIRRMREKVIEYIPKIVYAKPSEGLETVKDAFDVALDGVLKRFKDQKNTRYTPL</sequence>
<comment type="similarity">
    <text evidence="2">Belongs to the glycosyltransferase 47 family.</text>
</comment>
<evidence type="ECO:0000256" key="2">
    <source>
        <dbReference type="ARBA" id="ARBA00010271"/>
    </source>
</evidence>
<dbReference type="AlphaFoldDB" id="A0AAN8Z8K5"/>
<dbReference type="GO" id="GO:0008378">
    <property type="term" value="F:galactosyltransferase activity"/>
    <property type="evidence" value="ECO:0007669"/>
    <property type="project" value="TreeGrafter"/>
</dbReference>
<name>A0AAN8Z8K5_9MAGN</name>
<keyword evidence="4" id="KW-0735">Signal-anchor</keyword>
<evidence type="ECO:0000313" key="7">
    <source>
        <dbReference type="EMBL" id="KAK6926340.1"/>
    </source>
</evidence>